<dbReference type="PRINTS" id="PR00455">
    <property type="entry name" value="HTHTETR"/>
</dbReference>
<dbReference type="Gene3D" id="1.10.10.60">
    <property type="entry name" value="Homeodomain-like"/>
    <property type="match status" value="1"/>
</dbReference>
<dbReference type="PROSITE" id="PS50977">
    <property type="entry name" value="HTH_TETR_2"/>
    <property type="match status" value="1"/>
</dbReference>
<keyword evidence="6" id="KW-1185">Reference proteome</keyword>
<dbReference type="RefSeq" id="WP_106589270.1">
    <property type="nucleotide sequence ID" value="NZ_PYAV01000010.1"/>
</dbReference>
<protein>
    <submittedName>
        <fullName evidence="5">TetR family transcriptional regulator</fullName>
    </submittedName>
</protein>
<dbReference type="EMBL" id="PYAV01000010">
    <property type="protein sequence ID" value="PSL43609.1"/>
    <property type="molecule type" value="Genomic_DNA"/>
</dbReference>
<proteinExistence type="predicted"/>
<dbReference type="InterPro" id="IPR023772">
    <property type="entry name" value="DNA-bd_HTH_TetR-type_CS"/>
</dbReference>
<evidence type="ECO:0000313" key="6">
    <source>
        <dbReference type="Proteomes" id="UP000242310"/>
    </source>
</evidence>
<dbReference type="PANTHER" id="PTHR43479">
    <property type="entry name" value="ACREF/ENVCD OPERON REPRESSOR-RELATED"/>
    <property type="match status" value="1"/>
</dbReference>
<feature type="DNA-binding region" description="H-T-H motif" evidence="3">
    <location>
        <begin position="22"/>
        <end position="41"/>
    </location>
</feature>
<name>A0A2P8HBK8_9BACI</name>
<gene>
    <name evidence="5" type="ORF">B0H94_11085</name>
</gene>
<evidence type="ECO:0000256" key="1">
    <source>
        <dbReference type="ARBA" id="ARBA00022491"/>
    </source>
</evidence>
<dbReference type="PANTHER" id="PTHR43479:SF11">
    <property type="entry name" value="ACREF_ENVCD OPERON REPRESSOR-RELATED"/>
    <property type="match status" value="1"/>
</dbReference>
<dbReference type="InterPro" id="IPR009057">
    <property type="entry name" value="Homeodomain-like_sf"/>
</dbReference>
<reference evidence="5 6" key="1">
    <citation type="submission" date="2018-03" db="EMBL/GenBank/DDBJ databases">
        <title>Genomic Encyclopedia of Type Strains, Phase III (KMG-III): the genomes of soil and plant-associated and newly described type strains.</title>
        <authorList>
            <person name="Whitman W."/>
        </authorList>
    </citation>
    <scope>NUCLEOTIDE SEQUENCE [LARGE SCALE GENOMIC DNA]</scope>
    <source>
        <strain evidence="5 6">CGMCC 1.07653</strain>
    </source>
</reference>
<keyword evidence="2 3" id="KW-0238">DNA-binding</keyword>
<accession>A0A2P8HBK8</accession>
<dbReference type="Gene3D" id="1.10.357.10">
    <property type="entry name" value="Tetracycline Repressor, domain 2"/>
    <property type="match status" value="1"/>
</dbReference>
<organism evidence="5 6">
    <name type="scientific">Salsuginibacillus halophilus</name>
    <dbReference type="NCBI Taxonomy" id="517424"/>
    <lineage>
        <taxon>Bacteria</taxon>
        <taxon>Bacillati</taxon>
        <taxon>Bacillota</taxon>
        <taxon>Bacilli</taxon>
        <taxon>Bacillales</taxon>
        <taxon>Bacillaceae</taxon>
        <taxon>Salsuginibacillus</taxon>
    </lineage>
</organism>
<dbReference type="OrthoDB" id="9814200at2"/>
<comment type="caution">
    <text evidence="5">The sequence shown here is derived from an EMBL/GenBank/DDBJ whole genome shotgun (WGS) entry which is preliminary data.</text>
</comment>
<dbReference type="GO" id="GO:0003677">
    <property type="term" value="F:DNA binding"/>
    <property type="evidence" value="ECO:0007669"/>
    <property type="project" value="UniProtKB-UniRule"/>
</dbReference>
<evidence type="ECO:0000259" key="4">
    <source>
        <dbReference type="PROSITE" id="PS50977"/>
    </source>
</evidence>
<evidence type="ECO:0000313" key="5">
    <source>
        <dbReference type="EMBL" id="PSL43609.1"/>
    </source>
</evidence>
<dbReference type="InterPro" id="IPR001647">
    <property type="entry name" value="HTH_TetR"/>
</dbReference>
<dbReference type="InterPro" id="IPR050624">
    <property type="entry name" value="HTH-type_Tx_Regulator"/>
</dbReference>
<evidence type="ECO:0000256" key="2">
    <source>
        <dbReference type="ARBA" id="ARBA00023125"/>
    </source>
</evidence>
<dbReference type="AlphaFoldDB" id="A0A2P8HBK8"/>
<dbReference type="InterPro" id="IPR041490">
    <property type="entry name" value="KstR2_TetR_C"/>
</dbReference>
<dbReference type="Proteomes" id="UP000242310">
    <property type="component" value="Unassembled WGS sequence"/>
</dbReference>
<dbReference type="SUPFAM" id="SSF46689">
    <property type="entry name" value="Homeodomain-like"/>
    <property type="match status" value="1"/>
</dbReference>
<dbReference type="PROSITE" id="PS01081">
    <property type="entry name" value="HTH_TETR_1"/>
    <property type="match status" value="1"/>
</dbReference>
<feature type="domain" description="HTH tetR-type" evidence="4">
    <location>
        <begin position="1"/>
        <end position="59"/>
    </location>
</feature>
<keyword evidence="1" id="KW-0678">Repressor</keyword>
<dbReference type="Pfam" id="PF17932">
    <property type="entry name" value="TetR_C_24"/>
    <property type="match status" value="1"/>
</dbReference>
<sequence length="191" mass="21993">MQQEMIDISIDLFEKQGFKETSIQDIVSALGVTKGTFYYYFSSKETLLMEIHRSYIDEILEQQQTILKNEDATDAEKLKALIHQLITSIEPKGDSARVFFREFRHLSREHLDEVLPKRDQVRLNFEQVIRDGMQHGVFRPELNPVIVTLGILGACNWTYQWFDADGSTSADEVAAIYVDYMLHGLNKNEGG</sequence>
<dbReference type="SUPFAM" id="SSF48498">
    <property type="entry name" value="Tetracyclin repressor-like, C-terminal domain"/>
    <property type="match status" value="1"/>
</dbReference>
<dbReference type="Pfam" id="PF00440">
    <property type="entry name" value="TetR_N"/>
    <property type="match status" value="1"/>
</dbReference>
<evidence type="ECO:0000256" key="3">
    <source>
        <dbReference type="PROSITE-ProRule" id="PRU00335"/>
    </source>
</evidence>
<dbReference type="InterPro" id="IPR036271">
    <property type="entry name" value="Tet_transcr_reg_TetR-rel_C_sf"/>
</dbReference>